<evidence type="ECO:0000256" key="11">
    <source>
        <dbReference type="ARBA" id="ARBA00023180"/>
    </source>
</evidence>
<dbReference type="FunFam" id="1.10.510.10:FF:000161">
    <property type="entry name" value="Wall-associated receptor kinase-like 20"/>
    <property type="match status" value="2"/>
</dbReference>
<dbReference type="SUPFAM" id="SSF56112">
    <property type="entry name" value="Protein kinase-like (PK-like)"/>
    <property type="match status" value="2"/>
</dbReference>
<dbReference type="GO" id="GO:0005886">
    <property type="term" value="C:plasma membrane"/>
    <property type="evidence" value="ECO:0007669"/>
    <property type="project" value="UniProtKB-ARBA"/>
</dbReference>
<organism evidence="16 17">
    <name type="scientific">Rhododendron griersonianum</name>
    <dbReference type="NCBI Taxonomy" id="479676"/>
    <lineage>
        <taxon>Eukaryota</taxon>
        <taxon>Viridiplantae</taxon>
        <taxon>Streptophyta</taxon>
        <taxon>Embryophyta</taxon>
        <taxon>Tracheophyta</taxon>
        <taxon>Spermatophyta</taxon>
        <taxon>Magnoliopsida</taxon>
        <taxon>eudicotyledons</taxon>
        <taxon>Gunneridae</taxon>
        <taxon>Pentapetalae</taxon>
        <taxon>asterids</taxon>
        <taxon>Ericales</taxon>
        <taxon>Ericaceae</taxon>
        <taxon>Ericoideae</taxon>
        <taxon>Rhodoreae</taxon>
        <taxon>Rhododendron</taxon>
    </lineage>
</organism>
<evidence type="ECO:0000256" key="13">
    <source>
        <dbReference type="SAM" id="MobiDB-lite"/>
    </source>
</evidence>
<dbReference type="GO" id="GO:0004674">
    <property type="term" value="F:protein serine/threonine kinase activity"/>
    <property type="evidence" value="ECO:0007669"/>
    <property type="project" value="UniProtKB-KW"/>
</dbReference>
<feature type="transmembrane region" description="Helical" evidence="14">
    <location>
        <begin position="571"/>
        <end position="595"/>
    </location>
</feature>
<name>A0AAV6J0R1_9ERIC</name>
<dbReference type="PANTHER" id="PTHR46008:SF2">
    <property type="entry name" value="LEAF RUST 10 DISEASE-RESISTANCE LOCUS RECEPTOR-LIKE PROTEIN KINASE-LIKE 1.4"/>
    <property type="match status" value="1"/>
</dbReference>
<gene>
    <name evidence="16" type="ORF">RHGRI_026846</name>
</gene>
<evidence type="ECO:0000256" key="6">
    <source>
        <dbReference type="ARBA" id="ARBA00022741"/>
    </source>
</evidence>
<evidence type="ECO:0000256" key="4">
    <source>
        <dbReference type="ARBA" id="ARBA00022692"/>
    </source>
</evidence>
<comment type="subcellular location">
    <subcellularLocation>
        <location evidence="1">Membrane</location>
        <topology evidence="1">Single-pass membrane protein</topology>
    </subcellularLocation>
</comment>
<evidence type="ECO:0000256" key="12">
    <source>
        <dbReference type="SAM" id="Coils"/>
    </source>
</evidence>
<keyword evidence="12" id="KW-0175">Coiled coil</keyword>
<dbReference type="GO" id="GO:0005524">
    <property type="term" value="F:ATP binding"/>
    <property type="evidence" value="ECO:0007669"/>
    <property type="project" value="UniProtKB-KW"/>
</dbReference>
<keyword evidence="17" id="KW-1185">Reference proteome</keyword>
<keyword evidence="8" id="KW-0067">ATP-binding</keyword>
<dbReference type="AlphaFoldDB" id="A0AAV6J0R1"/>
<accession>A0AAV6J0R1</accession>
<protein>
    <recommendedName>
        <fullName evidence="15">Protein kinase domain-containing protein</fullName>
    </recommendedName>
</protein>
<dbReference type="PANTHER" id="PTHR46008">
    <property type="entry name" value="LEAF RUST 10 DISEASE-RESISTANCE LOCUS RECEPTOR-LIKE PROTEIN KINASE-LIKE 1.4"/>
    <property type="match status" value="1"/>
</dbReference>
<evidence type="ECO:0000256" key="1">
    <source>
        <dbReference type="ARBA" id="ARBA00004167"/>
    </source>
</evidence>
<keyword evidence="4 14" id="KW-0812">Transmembrane</keyword>
<keyword evidence="3" id="KW-0808">Transferase</keyword>
<feature type="region of interest" description="Disordered" evidence="13">
    <location>
        <begin position="933"/>
        <end position="976"/>
    </location>
</feature>
<evidence type="ECO:0000313" key="17">
    <source>
        <dbReference type="Proteomes" id="UP000823749"/>
    </source>
</evidence>
<feature type="compositionally biased region" description="Polar residues" evidence="13">
    <location>
        <begin position="950"/>
        <end position="976"/>
    </location>
</feature>
<sequence>MSVVEVYGVDAIERMLEDLIVASELSATVKLPDHNSTVLPSSIPESEISEQKIDGEVQKAVHTSSQGIEGIDEPQKSNLHLKSPVTSNIPDPVMEIRQQPNGRIHGDAALKILMQKVRSLEINLSVLEEYIKELNRRQGDVVPELEKELSRYSMLLEKSRSDINELLEWKKIMDKGVTDLEVWKAVVSSQMDEVVRENGMLRLDVEKVVSDQASLEKKEIAVLAVSFCFAFLAIVSRELLLVYEYIPNGTVADHLHGDRAKDGSLAWPIRMNIAIETASALAYLHDSDIIHRDVKTDNILLDINFCVKVGDFGLSRLFPNHATHVSTAPQGTPGYVDPEYHRCYQLTNKSDVYSFGVVLIELISSLPAVDINRNLDDINLANLAVNRIQNRLIHELIDPSLGFESDPSIERMTLLVAELAFRCLQLDKGVRPTMKEILEALMGIQAYKDENAGKIIDDGSALTRRRPPTPPDGEVVVLLKNSIAPVSPASVTNRWVSTYTTPTSMLPAGMLLELNPVSTARSKTRKNPVSSTQAVLGNLNGIIDDKEELKLIRIPVVTSKTQVKIRISKHLILVLGTVIPGVVILLLCLVIIIIWRRNKWNHVSSYISSKNTSSDHLSKADLEGGSAYFGASVFSYAELEQATDDFDPSKELGDGGKLLDGQEVAVKRLYEHNFKRVKLFMNEVEILTRLSHPNLVILYGCTSRHSRELLLVYEYIPNGTVADHLHGVRAKEGSLAWPIRMNIAIETARALAYLHLSDVIHRDVKTDNILLDNDFCVKVGDFGLSRLFPNHATHVSTAPQGTPGYVDPEYHRCYQLTDKSDVYSFGVVLVELISSLPAVDINRNRDEINLANLAVNRIQNRLIHELIDPSLGYESDPSIERMILSVAEVAFRCLQLDKDMRPTMEEILEALMGIQAYIDENVGKIVDYGSALTTRRPPTSPDGEDDVLLKNSTAPVSPASVTNRWVSTSTTPTSSE</sequence>
<evidence type="ECO:0000256" key="3">
    <source>
        <dbReference type="ARBA" id="ARBA00022679"/>
    </source>
</evidence>
<dbReference type="EMBL" id="JACTNZ010000009">
    <property type="protein sequence ID" value="KAG5532354.1"/>
    <property type="molecule type" value="Genomic_DNA"/>
</dbReference>
<dbReference type="InterPro" id="IPR008271">
    <property type="entry name" value="Ser/Thr_kinase_AS"/>
</dbReference>
<evidence type="ECO:0000256" key="5">
    <source>
        <dbReference type="ARBA" id="ARBA00022729"/>
    </source>
</evidence>
<evidence type="ECO:0000256" key="9">
    <source>
        <dbReference type="ARBA" id="ARBA00022989"/>
    </source>
</evidence>
<evidence type="ECO:0000256" key="10">
    <source>
        <dbReference type="ARBA" id="ARBA00023136"/>
    </source>
</evidence>
<evidence type="ECO:0000256" key="14">
    <source>
        <dbReference type="SAM" id="Phobius"/>
    </source>
</evidence>
<dbReference type="Proteomes" id="UP000823749">
    <property type="component" value="Chromosome 9"/>
</dbReference>
<feature type="domain" description="Protein kinase" evidence="15">
    <location>
        <begin position="152"/>
        <end position="448"/>
    </location>
</feature>
<feature type="coiled-coil region" evidence="12">
    <location>
        <begin position="110"/>
        <end position="137"/>
    </location>
</feature>
<keyword evidence="5" id="KW-0732">Signal</keyword>
<dbReference type="InterPro" id="IPR011009">
    <property type="entry name" value="Kinase-like_dom_sf"/>
</dbReference>
<keyword evidence="10 14" id="KW-0472">Membrane</keyword>
<feature type="domain" description="Protein kinase" evidence="15">
    <location>
        <begin position="618"/>
        <end position="918"/>
    </location>
</feature>
<dbReference type="SMART" id="SM00220">
    <property type="entry name" value="S_TKc"/>
    <property type="match status" value="2"/>
</dbReference>
<keyword evidence="9 14" id="KW-1133">Transmembrane helix</keyword>
<dbReference type="PROSITE" id="PS00108">
    <property type="entry name" value="PROTEIN_KINASE_ST"/>
    <property type="match status" value="2"/>
</dbReference>
<dbReference type="PROSITE" id="PS50011">
    <property type="entry name" value="PROTEIN_KINASE_DOM"/>
    <property type="match status" value="2"/>
</dbReference>
<dbReference type="Gene3D" id="1.10.510.10">
    <property type="entry name" value="Transferase(Phosphotransferase) domain 1"/>
    <property type="match status" value="2"/>
</dbReference>
<dbReference type="InterPro" id="IPR000719">
    <property type="entry name" value="Prot_kinase_dom"/>
</dbReference>
<evidence type="ECO:0000313" key="16">
    <source>
        <dbReference type="EMBL" id="KAG5532354.1"/>
    </source>
</evidence>
<keyword evidence="7" id="KW-0418">Kinase</keyword>
<dbReference type="Gene3D" id="3.30.200.20">
    <property type="entry name" value="Phosphorylase Kinase, domain 1"/>
    <property type="match status" value="1"/>
</dbReference>
<proteinExistence type="predicted"/>
<comment type="caution">
    <text evidence="16">The sequence shown here is derived from an EMBL/GenBank/DDBJ whole genome shotgun (WGS) entry which is preliminary data.</text>
</comment>
<evidence type="ECO:0000256" key="8">
    <source>
        <dbReference type="ARBA" id="ARBA00022840"/>
    </source>
</evidence>
<evidence type="ECO:0000259" key="15">
    <source>
        <dbReference type="PROSITE" id="PS50011"/>
    </source>
</evidence>
<evidence type="ECO:0000256" key="7">
    <source>
        <dbReference type="ARBA" id="ARBA00022777"/>
    </source>
</evidence>
<reference evidence="16" key="1">
    <citation type="submission" date="2020-08" db="EMBL/GenBank/DDBJ databases">
        <title>Plant Genome Project.</title>
        <authorList>
            <person name="Zhang R.-G."/>
        </authorList>
    </citation>
    <scope>NUCLEOTIDE SEQUENCE</scope>
    <source>
        <strain evidence="16">WSP0</strain>
        <tissue evidence="16">Leaf</tissue>
    </source>
</reference>
<keyword evidence="6" id="KW-0547">Nucleotide-binding</keyword>
<dbReference type="Pfam" id="PF00069">
    <property type="entry name" value="Pkinase"/>
    <property type="match status" value="2"/>
</dbReference>
<keyword evidence="11" id="KW-0325">Glycoprotein</keyword>
<keyword evidence="2" id="KW-0723">Serine/threonine-protein kinase</keyword>
<evidence type="ECO:0000256" key="2">
    <source>
        <dbReference type="ARBA" id="ARBA00022527"/>
    </source>
</evidence>